<evidence type="ECO:0000256" key="1">
    <source>
        <dbReference type="ARBA" id="ARBA00007118"/>
    </source>
</evidence>
<comment type="caution">
    <text evidence="4">The sequence shown here is derived from an EMBL/GenBank/DDBJ whole genome shotgun (WGS) entry which is preliminary data.</text>
</comment>
<dbReference type="PANTHER" id="PTHR43673:SF10">
    <property type="entry name" value="NADH DEHYDROGENASE_NAD(P)H NITROREDUCTASE XCC3605-RELATED"/>
    <property type="match status" value="1"/>
</dbReference>
<keyword evidence="2" id="KW-0560">Oxidoreductase</keyword>
<dbReference type="Pfam" id="PF08922">
    <property type="entry name" value="DUF1905"/>
    <property type="match status" value="1"/>
</dbReference>
<dbReference type="Pfam" id="PF00881">
    <property type="entry name" value="Nitroreductase"/>
    <property type="match status" value="2"/>
</dbReference>
<dbReference type="Proteomes" id="UP000005384">
    <property type="component" value="Unassembled WGS sequence"/>
</dbReference>
<dbReference type="SUPFAM" id="SSF55469">
    <property type="entry name" value="FMN-dependent nitroreductase-like"/>
    <property type="match status" value="1"/>
</dbReference>
<feature type="domain" description="Nitroreductase" evidence="3">
    <location>
        <begin position="111"/>
        <end position="160"/>
    </location>
</feature>
<organism evidence="4 5">
    <name type="scientific">Hungatella hathewayi WAL-18680</name>
    <dbReference type="NCBI Taxonomy" id="742737"/>
    <lineage>
        <taxon>Bacteria</taxon>
        <taxon>Bacillati</taxon>
        <taxon>Bacillota</taxon>
        <taxon>Clostridia</taxon>
        <taxon>Lachnospirales</taxon>
        <taxon>Lachnospiraceae</taxon>
        <taxon>Hungatella</taxon>
    </lineage>
</organism>
<keyword evidence="5" id="KW-1185">Reference proteome</keyword>
<dbReference type="GO" id="GO:0016491">
    <property type="term" value="F:oxidoreductase activity"/>
    <property type="evidence" value="ECO:0007669"/>
    <property type="project" value="UniProtKB-KW"/>
</dbReference>
<dbReference type="EMBL" id="ADLN01000092">
    <property type="protein sequence ID" value="EHI58683.1"/>
    <property type="molecule type" value="Genomic_DNA"/>
</dbReference>
<dbReference type="Gene3D" id="2.40.30.100">
    <property type="entry name" value="AF2212/PG0164-like"/>
    <property type="match status" value="1"/>
</dbReference>
<dbReference type="SUPFAM" id="SSF141694">
    <property type="entry name" value="AF2212/PG0164-like"/>
    <property type="match status" value="1"/>
</dbReference>
<proteinExistence type="inferred from homology"/>
<feature type="domain" description="Nitroreductase" evidence="3">
    <location>
        <begin position="165"/>
        <end position="252"/>
    </location>
</feature>
<evidence type="ECO:0000313" key="4">
    <source>
        <dbReference type="EMBL" id="EHI58683.1"/>
    </source>
</evidence>
<dbReference type="OrthoDB" id="9812105at2"/>
<evidence type="ECO:0000313" key="5">
    <source>
        <dbReference type="Proteomes" id="UP000005384"/>
    </source>
</evidence>
<evidence type="ECO:0000256" key="2">
    <source>
        <dbReference type="ARBA" id="ARBA00023002"/>
    </source>
</evidence>
<dbReference type="PATRIC" id="fig|742737.3.peg.3355"/>
<dbReference type="InterPro" id="IPR029479">
    <property type="entry name" value="Nitroreductase"/>
</dbReference>
<sequence length="273" mass="30781">MQTFEAEITKEENGRLTFLEIPFDAREVFSIPKGTIYVKGRINEVEYRSKLLSRGNDVYILVLNKELQKQVGFQSGPMPVKVTMSAEKEEINGPLKEMETAASGIDVITAIRERRSIRKFQPRPVDETILYTVLSAGLQAPTAKNKRPYHFIVIREKETLEILASQNHYAVMLRDAACGIVVCGDRNIEGNKEFLYEDCAAATQNILLGAHGLGLGAVWCGVVQNSDWKKLIIDTLNLPLKIEPVSVIALGYPDECRQAEERWDSGKVHFDRW</sequence>
<gene>
    <name evidence="4" type="ORF">HMPREF9473_03376</name>
</gene>
<dbReference type="RefSeq" id="WP_006781356.1">
    <property type="nucleotide sequence ID" value="NZ_CP040506.1"/>
</dbReference>
<name>G5IIP8_9FIRM</name>
<comment type="similarity">
    <text evidence="1">Belongs to the nitroreductase family.</text>
</comment>
<dbReference type="Gene3D" id="3.40.109.10">
    <property type="entry name" value="NADH Oxidase"/>
    <property type="match status" value="1"/>
</dbReference>
<dbReference type="InterPro" id="IPR037079">
    <property type="entry name" value="AF2212/PG0164-like_sf"/>
</dbReference>
<dbReference type="PANTHER" id="PTHR43673">
    <property type="entry name" value="NAD(P)H NITROREDUCTASE YDGI-RELATED"/>
    <property type="match status" value="1"/>
</dbReference>
<dbReference type="AlphaFoldDB" id="G5IIP8"/>
<dbReference type="HOGENOM" id="CLU_1014553_0_0_9"/>
<evidence type="ECO:0000259" key="3">
    <source>
        <dbReference type="Pfam" id="PF00881"/>
    </source>
</evidence>
<reference evidence="4 5" key="1">
    <citation type="submission" date="2011-08" db="EMBL/GenBank/DDBJ databases">
        <title>The Genome Sequence of Clostridium hathewayi WAL-18680.</title>
        <authorList>
            <consortium name="The Broad Institute Genome Sequencing Platform"/>
            <person name="Earl A."/>
            <person name="Ward D."/>
            <person name="Feldgarden M."/>
            <person name="Gevers D."/>
            <person name="Finegold S.M."/>
            <person name="Summanen P.H."/>
            <person name="Molitoris D.R."/>
            <person name="Song M."/>
            <person name="Daigneault M."/>
            <person name="Allen-Vercoe E."/>
            <person name="Young S.K."/>
            <person name="Zeng Q."/>
            <person name="Gargeya S."/>
            <person name="Fitzgerald M."/>
            <person name="Haas B."/>
            <person name="Abouelleil A."/>
            <person name="Alvarado L."/>
            <person name="Arachchi H.M."/>
            <person name="Berlin A."/>
            <person name="Brown A."/>
            <person name="Chapman S.B."/>
            <person name="Chen Z."/>
            <person name="Dunbar C."/>
            <person name="Freedman E."/>
            <person name="Gearin G."/>
            <person name="Gellesch M."/>
            <person name="Goldberg J."/>
            <person name="Griggs A."/>
            <person name="Gujja S."/>
            <person name="Heiman D."/>
            <person name="Howarth C."/>
            <person name="Larson L."/>
            <person name="Lui A."/>
            <person name="MacDonald P.J.P."/>
            <person name="Montmayeur A."/>
            <person name="Murphy C."/>
            <person name="Neiman D."/>
            <person name="Pearson M."/>
            <person name="Priest M."/>
            <person name="Roberts A."/>
            <person name="Saif S."/>
            <person name="Shea T."/>
            <person name="Shenoy N."/>
            <person name="Sisk P."/>
            <person name="Stolte C."/>
            <person name="Sykes S."/>
            <person name="Wortman J."/>
            <person name="Nusbaum C."/>
            <person name="Birren B."/>
        </authorList>
    </citation>
    <scope>NUCLEOTIDE SEQUENCE [LARGE SCALE GENOMIC DNA]</scope>
    <source>
        <strain evidence="4 5">WAL-18680</strain>
    </source>
</reference>
<dbReference type="InterPro" id="IPR015018">
    <property type="entry name" value="DUF1905"/>
</dbReference>
<protein>
    <recommendedName>
        <fullName evidence="3">Nitroreductase domain-containing protein</fullName>
    </recommendedName>
</protein>
<dbReference type="InterPro" id="IPR000415">
    <property type="entry name" value="Nitroreductase-like"/>
</dbReference>
<accession>G5IIP8</accession>